<dbReference type="SUPFAM" id="SSF53448">
    <property type="entry name" value="Nucleotide-diphospho-sugar transferases"/>
    <property type="match status" value="1"/>
</dbReference>
<reference evidence="4 5" key="1">
    <citation type="submission" date="2014-03" db="EMBL/GenBank/DDBJ databases">
        <title>Genomics of Bifidobacteria.</title>
        <authorList>
            <person name="Ventura M."/>
            <person name="Milani C."/>
            <person name="Lugli G.A."/>
        </authorList>
    </citation>
    <scope>NUCLEOTIDE SEQUENCE [LARGE SCALE GENOMIC DNA]</scope>
    <source>
        <strain evidence="4 5">LMG 10510</strain>
    </source>
</reference>
<dbReference type="PANTHER" id="PTHR22916">
    <property type="entry name" value="GLYCOSYLTRANSFERASE"/>
    <property type="match status" value="1"/>
</dbReference>
<dbReference type="AlphaFoldDB" id="A0A087ADZ0"/>
<accession>A0A087ADZ0</accession>
<comment type="caution">
    <text evidence="4">The sequence shown here is derived from an EMBL/GenBank/DDBJ whole genome shotgun (WGS) entry which is preliminary data.</text>
</comment>
<proteinExistence type="predicted"/>
<evidence type="ECO:0000256" key="1">
    <source>
        <dbReference type="ARBA" id="ARBA00022676"/>
    </source>
</evidence>
<dbReference type="Pfam" id="PF00535">
    <property type="entry name" value="Glycos_transf_2"/>
    <property type="match status" value="1"/>
</dbReference>
<organism evidence="4 5">
    <name type="scientific">Bifidobacterium choerinum</name>
    <dbReference type="NCBI Taxonomy" id="35760"/>
    <lineage>
        <taxon>Bacteria</taxon>
        <taxon>Bacillati</taxon>
        <taxon>Actinomycetota</taxon>
        <taxon>Actinomycetes</taxon>
        <taxon>Bifidobacteriales</taxon>
        <taxon>Bifidobacteriaceae</taxon>
        <taxon>Bifidobacterium</taxon>
    </lineage>
</organism>
<dbReference type="Proteomes" id="UP000028995">
    <property type="component" value="Unassembled WGS sequence"/>
</dbReference>
<gene>
    <name evidence="4" type="ORF">BCHO_0664</name>
</gene>
<dbReference type="InterPro" id="IPR029044">
    <property type="entry name" value="Nucleotide-diphossugar_trans"/>
</dbReference>
<dbReference type="GO" id="GO:0016757">
    <property type="term" value="F:glycosyltransferase activity"/>
    <property type="evidence" value="ECO:0007669"/>
    <property type="project" value="UniProtKB-KW"/>
</dbReference>
<dbReference type="eggNOG" id="COG1216">
    <property type="taxonomic scope" value="Bacteria"/>
</dbReference>
<sequence>MNEFEEEHQSTNIKISVIVPVHNVRNFLPRLFDSLEKQDLTQAEVLFVDDGSTDGSGELLDAVAQQPHFVVRHQENKGVAAARNAALDIAHGEYICFVDPDDDISDGYVAALRGATVNTKADVLITDWWECRPGKTVPMSLSGTSEVAKGLTPESVCALVLQSDLVLGSLWAKAFAAKLFEGNRFPLQRTCSDFVPCMTAIANARTVAYVPNIHYSYTVSRKGSLQNSKSERDLCDFVDVHETVAVLIKRRYPELQPLVRFDLLRSKQQACMSACTSSVIAKRERRAVFKRFHRGLLSAVPFMWTSDYPIKGKLMYTAVSCGYVMANLAMKAKGSA</sequence>
<dbReference type="PANTHER" id="PTHR22916:SF51">
    <property type="entry name" value="GLYCOSYLTRANSFERASE EPSH-RELATED"/>
    <property type="match status" value="1"/>
</dbReference>
<dbReference type="Gene3D" id="3.90.550.10">
    <property type="entry name" value="Spore Coat Polysaccharide Biosynthesis Protein SpsA, Chain A"/>
    <property type="match status" value="1"/>
</dbReference>
<dbReference type="EMBL" id="JGYU01000007">
    <property type="protein sequence ID" value="KFI56990.1"/>
    <property type="molecule type" value="Genomic_DNA"/>
</dbReference>
<evidence type="ECO:0000313" key="4">
    <source>
        <dbReference type="EMBL" id="KFI56990.1"/>
    </source>
</evidence>
<keyword evidence="1" id="KW-0328">Glycosyltransferase</keyword>
<protein>
    <submittedName>
        <fullName evidence="4">Glycosyl transferase family 2</fullName>
    </submittedName>
</protein>
<dbReference type="CDD" id="cd00761">
    <property type="entry name" value="Glyco_tranf_GTA_type"/>
    <property type="match status" value="1"/>
</dbReference>
<name>A0A087ADZ0_9BIFI</name>
<keyword evidence="5" id="KW-1185">Reference proteome</keyword>
<keyword evidence="2 4" id="KW-0808">Transferase</keyword>
<evidence type="ECO:0000313" key="5">
    <source>
        <dbReference type="Proteomes" id="UP000028995"/>
    </source>
</evidence>
<evidence type="ECO:0000256" key="2">
    <source>
        <dbReference type="ARBA" id="ARBA00022679"/>
    </source>
</evidence>
<dbReference type="RefSeq" id="WP_160271592.1">
    <property type="nucleotide sequence ID" value="NZ_JGYU01000007.1"/>
</dbReference>
<feature type="domain" description="Glycosyltransferase 2-like" evidence="3">
    <location>
        <begin position="16"/>
        <end position="133"/>
    </location>
</feature>
<dbReference type="STRING" id="35760.BCHO_0664"/>
<evidence type="ECO:0000259" key="3">
    <source>
        <dbReference type="Pfam" id="PF00535"/>
    </source>
</evidence>
<dbReference type="InterPro" id="IPR001173">
    <property type="entry name" value="Glyco_trans_2-like"/>
</dbReference>